<dbReference type="Gene3D" id="3.40.50.2000">
    <property type="entry name" value="Glycogen Phosphorylase B"/>
    <property type="match status" value="1"/>
</dbReference>
<dbReference type="EMBL" id="VFPM01000003">
    <property type="protein sequence ID" value="TQM57891.1"/>
    <property type="molecule type" value="Genomic_DNA"/>
</dbReference>
<evidence type="ECO:0000259" key="2">
    <source>
        <dbReference type="Pfam" id="PF00534"/>
    </source>
</evidence>
<sequence length="337" mass="37290">MSSVRILLWHVHGSWTTGFVQGPHDYLVPVLPGRGPDGFGRARSWQWPTSVRELSPDQLRHEPFDVVILQRPHERDLLWEWTGRRAGEDVATIYLEHNVPGGRVPFDRHPMSDQSLIPIVHVTPFNALMWDSGSAPTHVIEHGVIDPGDRYTGEVNRAAVVVNEPVRRGRAVGTDLILRLAEAAPVDVFGMGAHALRTEPPRARGLRTVEGLDQERLHTQMARRRVYLHPNRWTSLGLSLIEAMLLGMPVVAVASTEVPLAVPPEAGVVASRPDQLADGMRMFFADAAAARAAGAFARAHALRRFGLQRFLDEWDVVLRAAVAEQATRPHTPLMSGS</sequence>
<gene>
    <name evidence="3" type="ORF">FBY41_3229</name>
</gene>
<keyword evidence="1 3" id="KW-0808">Transferase</keyword>
<reference evidence="3 4" key="1">
    <citation type="submission" date="2019-06" db="EMBL/GenBank/DDBJ databases">
        <title>Genome sequencing of plant associated microbes to promote plant fitness in Sorghum bicolor and Oryza sativa.</title>
        <authorList>
            <person name="Coleman-Derr D."/>
        </authorList>
    </citation>
    <scope>NUCLEOTIDE SEQUENCE [LARGE SCALE GENOMIC DNA]</scope>
    <source>
        <strain evidence="3 4">KV-663</strain>
    </source>
</reference>
<feature type="domain" description="Glycosyl transferase family 1" evidence="2">
    <location>
        <begin position="211"/>
        <end position="298"/>
    </location>
</feature>
<evidence type="ECO:0000256" key="1">
    <source>
        <dbReference type="ARBA" id="ARBA00022679"/>
    </source>
</evidence>
<keyword evidence="4" id="KW-1185">Reference proteome</keyword>
<name>A0A543HHT4_9MICO</name>
<dbReference type="GO" id="GO:0016757">
    <property type="term" value="F:glycosyltransferase activity"/>
    <property type="evidence" value="ECO:0007669"/>
    <property type="project" value="InterPro"/>
</dbReference>
<accession>A0A543HHT4</accession>
<evidence type="ECO:0000313" key="4">
    <source>
        <dbReference type="Proteomes" id="UP000316747"/>
    </source>
</evidence>
<organism evidence="3 4">
    <name type="scientific">Humibacillus xanthopallidus</name>
    <dbReference type="NCBI Taxonomy" id="412689"/>
    <lineage>
        <taxon>Bacteria</taxon>
        <taxon>Bacillati</taxon>
        <taxon>Actinomycetota</taxon>
        <taxon>Actinomycetes</taxon>
        <taxon>Micrococcales</taxon>
        <taxon>Intrasporangiaceae</taxon>
        <taxon>Humibacillus</taxon>
    </lineage>
</organism>
<protein>
    <submittedName>
        <fullName evidence="3">Glycosyl transferase family 1</fullName>
    </submittedName>
</protein>
<evidence type="ECO:0000313" key="3">
    <source>
        <dbReference type="EMBL" id="TQM57891.1"/>
    </source>
</evidence>
<dbReference type="AlphaFoldDB" id="A0A543HHT4"/>
<proteinExistence type="predicted"/>
<dbReference type="Pfam" id="PF00534">
    <property type="entry name" value="Glycos_transf_1"/>
    <property type="match status" value="1"/>
</dbReference>
<dbReference type="SUPFAM" id="SSF53756">
    <property type="entry name" value="UDP-Glycosyltransferase/glycogen phosphorylase"/>
    <property type="match status" value="1"/>
</dbReference>
<dbReference type="Proteomes" id="UP000316747">
    <property type="component" value="Unassembled WGS sequence"/>
</dbReference>
<comment type="caution">
    <text evidence="3">The sequence shown here is derived from an EMBL/GenBank/DDBJ whole genome shotgun (WGS) entry which is preliminary data.</text>
</comment>
<dbReference type="InterPro" id="IPR001296">
    <property type="entry name" value="Glyco_trans_1"/>
</dbReference>